<dbReference type="PANTHER" id="PTHR11564:SF5">
    <property type="entry name" value="SIGNAL RECOGNITION PARTICLE SUBUNIT SRP54"/>
    <property type="match status" value="1"/>
</dbReference>
<feature type="binding site" evidence="10">
    <location>
        <begin position="106"/>
        <end position="113"/>
    </location>
    <ligand>
        <name>GTP</name>
        <dbReference type="ChEBI" id="CHEBI:37565"/>
    </ligand>
</feature>
<dbReference type="Gene3D" id="3.40.50.300">
    <property type="entry name" value="P-loop containing nucleotide triphosphate hydrolases"/>
    <property type="match status" value="1"/>
</dbReference>
<dbReference type="Gene3D" id="1.10.260.30">
    <property type="entry name" value="Signal recognition particle, SRP54 subunit, M-domain"/>
    <property type="match status" value="1"/>
</dbReference>
<dbReference type="EMBL" id="RZIJ01000002">
    <property type="protein sequence ID" value="RUQ75110.1"/>
    <property type="molecule type" value="Genomic_DNA"/>
</dbReference>
<dbReference type="CDD" id="cd18539">
    <property type="entry name" value="SRP_G"/>
    <property type="match status" value="1"/>
</dbReference>
<evidence type="ECO:0000256" key="3">
    <source>
        <dbReference type="ARBA" id="ARBA00022741"/>
    </source>
</evidence>
<dbReference type="InterPro" id="IPR042101">
    <property type="entry name" value="SRP54_N_sf"/>
</dbReference>
<dbReference type="SMART" id="SM00962">
    <property type="entry name" value="SRP54"/>
    <property type="match status" value="1"/>
</dbReference>
<comment type="catalytic activity">
    <reaction evidence="9 10">
        <text>GTP + H2O = GDP + phosphate + H(+)</text>
        <dbReference type="Rhea" id="RHEA:19669"/>
        <dbReference type="ChEBI" id="CHEBI:15377"/>
        <dbReference type="ChEBI" id="CHEBI:15378"/>
        <dbReference type="ChEBI" id="CHEBI:37565"/>
        <dbReference type="ChEBI" id="CHEBI:43474"/>
        <dbReference type="ChEBI" id="CHEBI:58189"/>
        <dbReference type="EC" id="3.6.5.4"/>
    </reaction>
</comment>
<feature type="domain" description="SRP54-type proteins GTP-binding" evidence="11">
    <location>
        <begin position="268"/>
        <end position="281"/>
    </location>
</feature>
<dbReference type="InterPro" id="IPR004780">
    <property type="entry name" value="SRP"/>
</dbReference>
<comment type="caution">
    <text evidence="12">The sequence shown here is derived from an EMBL/GenBank/DDBJ whole genome shotgun (WGS) entry which is preliminary data.</text>
</comment>
<gene>
    <name evidence="10" type="primary">ffh</name>
    <name evidence="12" type="ORF">EJ913_04455</name>
</gene>
<dbReference type="SUPFAM" id="SSF52540">
    <property type="entry name" value="P-loop containing nucleoside triphosphate hydrolases"/>
    <property type="match status" value="1"/>
</dbReference>
<dbReference type="HAMAP" id="MF_00306">
    <property type="entry name" value="SRP54"/>
    <property type="match status" value="1"/>
</dbReference>
<keyword evidence="5 10" id="KW-0694">RNA-binding</keyword>
<dbReference type="Pfam" id="PF02978">
    <property type="entry name" value="SRP_SPB"/>
    <property type="match status" value="1"/>
</dbReference>
<dbReference type="InterPro" id="IPR022941">
    <property type="entry name" value="SRP54"/>
</dbReference>
<keyword evidence="8 10" id="KW-0687">Ribonucleoprotein</keyword>
<evidence type="ECO:0000256" key="6">
    <source>
        <dbReference type="ARBA" id="ARBA00023134"/>
    </source>
</evidence>
<keyword evidence="3 10" id="KW-0547">Nucleotide-binding</keyword>
<protein>
    <recommendedName>
        <fullName evidence="10">Signal recognition particle protein</fullName>
        <ecNumber evidence="10">3.6.5.4</ecNumber>
    </recommendedName>
    <alternativeName>
        <fullName evidence="10">Fifty-four homolog</fullName>
    </alternativeName>
</protein>
<comment type="subunit">
    <text evidence="10">Part of the signal recognition particle protein translocation system, which is composed of SRP and FtsY. SRP is a ribonucleoprotein composed of Ffh and a 4.5S RNA molecule.</text>
</comment>
<dbReference type="AlphaFoldDB" id="A0A433JDY3"/>
<comment type="function">
    <text evidence="10">Involved in targeting and insertion of nascent membrane proteins into the cytoplasmic membrane. Binds to the hydrophobic signal sequence of the ribosome-nascent chain (RNC) as it emerges from the ribosomes. The SRP-RNC complex is then targeted to the cytoplasmic membrane where it interacts with the SRP receptor FtsY. Interaction with FtsY leads to the transfer of the RNC complex to the Sec translocase for insertion into the membrane, the hydrolysis of GTP by both Ffh and FtsY, and the dissociation of the SRP-FtsY complex into the individual components.</text>
</comment>
<dbReference type="NCBIfam" id="TIGR00959">
    <property type="entry name" value="ffh"/>
    <property type="match status" value="1"/>
</dbReference>
<evidence type="ECO:0000256" key="2">
    <source>
        <dbReference type="ARBA" id="ARBA00005450"/>
    </source>
</evidence>
<keyword evidence="6 10" id="KW-0342">GTP-binding</keyword>
<dbReference type="Pfam" id="PF00448">
    <property type="entry name" value="SRP54"/>
    <property type="match status" value="1"/>
</dbReference>
<evidence type="ECO:0000313" key="12">
    <source>
        <dbReference type="EMBL" id="RUQ75110.1"/>
    </source>
</evidence>
<organism evidence="12 13">
    <name type="scientific">Azospirillum doebereinerae</name>
    <dbReference type="NCBI Taxonomy" id="92933"/>
    <lineage>
        <taxon>Bacteria</taxon>
        <taxon>Pseudomonadati</taxon>
        <taxon>Pseudomonadota</taxon>
        <taxon>Alphaproteobacteria</taxon>
        <taxon>Rhodospirillales</taxon>
        <taxon>Azospirillaceae</taxon>
        <taxon>Azospirillum</taxon>
    </lineage>
</organism>
<dbReference type="InterPro" id="IPR027417">
    <property type="entry name" value="P-loop_NTPase"/>
</dbReference>
<name>A0A433JDY3_9PROT</name>
<dbReference type="GO" id="GO:0008312">
    <property type="term" value="F:7S RNA binding"/>
    <property type="evidence" value="ECO:0007669"/>
    <property type="project" value="InterPro"/>
</dbReference>
<dbReference type="OrthoDB" id="9804720at2"/>
<keyword evidence="4 10" id="KW-0378">Hydrolase</keyword>
<evidence type="ECO:0000256" key="4">
    <source>
        <dbReference type="ARBA" id="ARBA00022801"/>
    </source>
</evidence>
<reference evidence="12 13" key="1">
    <citation type="submission" date="2018-12" db="EMBL/GenBank/DDBJ databases">
        <authorList>
            <person name="Yang Y."/>
        </authorList>
    </citation>
    <scope>NUCLEOTIDE SEQUENCE [LARGE SCALE GENOMIC DNA]</scope>
    <source>
        <strain evidence="12 13">GSF71</strain>
    </source>
</reference>
<dbReference type="PANTHER" id="PTHR11564">
    <property type="entry name" value="SIGNAL RECOGNITION PARTICLE 54K PROTEIN SRP54"/>
    <property type="match status" value="1"/>
</dbReference>
<dbReference type="SMART" id="SM00963">
    <property type="entry name" value="SRP54_N"/>
    <property type="match status" value="1"/>
</dbReference>
<comment type="domain">
    <text evidence="10">Composed of three domains: the N-terminal N domain, which is responsible for interactions with the ribosome, the central G domain, which binds GTP, and the C-terminal M domain, which binds the RNA and the signal sequence of the RNC.</text>
</comment>
<dbReference type="RefSeq" id="WP_126995171.1">
    <property type="nucleotide sequence ID" value="NZ_CP173190.1"/>
</dbReference>
<dbReference type="GO" id="GO:0048500">
    <property type="term" value="C:signal recognition particle"/>
    <property type="evidence" value="ECO:0007669"/>
    <property type="project" value="UniProtKB-UniRule"/>
</dbReference>
<evidence type="ECO:0000313" key="13">
    <source>
        <dbReference type="Proteomes" id="UP000280346"/>
    </source>
</evidence>
<evidence type="ECO:0000259" key="11">
    <source>
        <dbReference type="PROSITE" id="PS00300"/>
    </source>
</evidence>
<evidence type="ECO:0000256" key="8">
    <source>
        <dbReference type="ARBA" id="ARBA00023274"/>
    </source>
</evidence>
<keyword evidence="13" id="KW-1185">Reference proteome</keyword>
<dbReference type="GO" id="GO:0006614">
    <property type="term" value="P:SRP-dependent cotranslational protein targeting to membrane"/>
    <property type="evidence" value="ECO:0007669"/>
    <property type="project" value="InterPro"/>
</dbReference>
<accession>A0A433JDY3</accession>
<dbReference type="SUPFAM" id="SSF47446">
    <property type="entry name" value="Signal peptide-binding domain"/>
    <property type="match status" value="1"/>
</dbReference>
<feature type="binding site" evidence="10">
    <location>
        <begin position="189"/>
        <end position="193"/>
    </location>
    <ligand>
        <name>GTP</name>
        <dbReference type="ChEBI" id="CHEBI:37565"/>
    </ligand>
</feature>
<dbReference type="GO" id="GO:0003924">
    <property type="term" value="F:GTPase activity"/>
    <property type="evidence" value="ECO:0007669"/>
    <property type="project" value="UniProtKB-UniRule"/>
</dbReference>
<dbReference type="InterPro" id="IPR036891">
    <property type="entry name" value="Signal_recog_part_SRP54_M_sf"/>
</dbReference>
<dbReference type="GO" id="GO:0005886">
    <property type="term" value="C:plasma membrane"/>
    <property type="evidence" value="ECO:0007669"/>
    <property type="project" value="UniProtKB-SubCell"/>
</dbReference>
<dbReference type="InterPro" id="IPR004125">
    <property type="entry name" value="Signal_recog_particle_SRP54_M"/>
</dbReference>
<evidence type="ECO:0000256" key="9">
    <source>
        <dbReference type="ARBA" id="ARBA00048027"/>
    </source>
</evidence>
<evidence type="ECO:0000256" key="10">
    <source>
        <dbReference type="HAMAP-Rule" id="MF_00306"/>
    </source>
</evidence>
<dbReference type="Proteomes" id="UP000280346">
    <property type="component" value="Unassembled WGS sequence"/>
</dbReference>
<dbReference type="GO" id="GO:0005525">
    <property type="term" value="F:GTP binding"/>
    <property type="evidence" value="ECO:0007669"/>
    <property type="project" value="UniProtKB-UniRule"/>
</dbReference>
<evidence type="ECO:0000256" key="5">
    <source>
        <dbReference type="ARBA" id="ARBA00022884"/>
    </source>
</evidence>
<dbReference type="SMART" id="SM00382">
    <property type="entry name" value="AAA"/>
    <property type="match status" value="1"/>
</dbReference>
<feature type="binding site" evidence="10">
    <location>
        <begin position="247"/>
        <end position="250"/>
    </location>
    <ligand>
        <name>GTP</name>
        <dbReference type="ChEBI" id="CHEBI:37565"/>
    </ligand>
</feature>
<comment type="subcellular location">
    <subcellularLocation>
        <location evidence="1">Cell inner membrane</location>
        <topology evidence="1">Peripheral membrane protein</topology>
        <orientation evidence="1">Cytoplasmic side</orientation>
    </subcellularLocation>
    <subcellularLocation>
        <location evidence="10">Cytoplasm</location>
    </subcellularLocation>
    <text evidence="10">The SRP-RNC complex is targeted to the cytoplasmic membrane.</text>
</comment>
<evidence type="ECO:0000256" key="7">
    <source>
        <dbReference type="ARBA" id="ARBA00023135"/>
    </source>
</evidence>
<dbReference type="Pfam" id="PF02881">
    <property type="entry name" value="SRP54_N"/>
    <property type="match status" value="1"/>
</dbReference>
<proteinExistence type="inferred from homology"/>
<evidence type="ECO:0000256" key="1">
    <source>
        <dbReference type="ARBA" id="ARBA00004515"/>
    </source>
</evidence>
<dbReference type="Gene3D" id="1.20.120.140">
    <property type="entry name" value="Signal recognition particle SRP54, nucleotide-binding domain"/>
    <property type="match status" value="1"/>
</dbReference>
<comment type="similarity">
    <text evidence="2 10">Belongs to the GTP-binding SRP family. SRP54 subfamily.</text>
</comment>
<dbReference type="EC" id="3.6.5.4" evidence="10"/>
<dbReference type="PROSITE" id="PS00300">
    <property type="entry name" value="SRP54"/>
    <property type="match status" value="1"/>
</dbReference>
<sequence>MFEGLTGRLGDIFDKLRRRGALTEEDVSAAMREVRVALLEADVALPVVKQFVAQVKERAVGQEVLRSISPGQQVIKIVHDNLVEMLGEGVEINLNAAAPVPILMVGLQGSGKTTSTAKIALRLKTKERKKVLMASLDVRRPAAQEQLKVLGEQVGVATLPIVPGQDPIAIAKRALETGRLEGYDVVMLDTAGRLSIDEELMAEVAAVRDATKPAETLLVADAMTGQDAVTVATNFNDKVGITGIMLTRIDGDARGGAALSMRQITGKPIKLLGTGEKIDELEPFHPDRIAGRILGMGDVVSLVEKAVETIDKEDAEKLARKMEKGGFDLDDMAMQMKQLRKMGGMSGLMGMLPGIGKIKDQMKDANIDDGMIKRQEAIISSMTKAERKTPDIIKASRRKRIAAGSGTSVQEVNKLLKQFETMRGMMKQVQKLGKKGLMRQGLQGLLPKNFRSPF</sequence>
<dbReference type="InterPro" id="IPR013822">
    <property type="entry name" value="Signal_recog_particl_SRP54_hlx"/>
</dbReference>
<keyword evidence="7 10" id="KW-0733">Signal recognition particle</keyword>
<dbReference type="InterPro" id="IPR003593">
    <property type="entry name" value="AAA+_ATPase"/>
</dbReference>
<keyword evidence="10" id="KW-0963">Cytoplasm</keyword>
<dbReference type="InterPro" id="IPR000897">
    <property type="entry name" value="SRP54_GTPase_dom"/>
</dbReference>